<protein>
    <submittedName>
        <fullName evidence="2">Uncharacterized protein</fullName>
    </submittedName>
</protein>
<evidence type="ECO:0000256" key="1">
    <source>
        <dbReference type="SAM" id="MobiDB-lite"/>
    </source>
</evidence>
<accession>A0ABP8T8L6</accession>
<name>A0ABP8T8L6_9ACTN</name>
<organism evidence="2 3">
    <name type="scientific">Actinoallomurus liliacearum</name>
    <dbReference type="NCBI Taxonomy" id="1080073"/>
    <lineage>
        <taxon>Bacteria</taxon>
        <taxon>Bacillati</taxon>
        <taxon>Actinomycetota</taxon>
        <taxon>Actinomycetes</taxon>
        <taxon>Streptosporangiales</taxon>
        <taxon>Thermomonosporaceae</taxon>
        <taxon>Actinoallomurus</taxon>
    </lineage>
</organism>
<gene>
    <name evidence="2" type="ORF">GCM10023195_01140</name>
</gene>
<dbReference type="EMBL" id="BAABHJ010000001">
    <property type="protein sequence ID" value="GAA4600793.1"/>
    <property type="molecule type" value="Genomic_DNA"/>
</dbReference>
<comment type="caution">
    <text evidence="2">The sequence shown here is derived from an EMBL/GenBank/DDBJ whole genome shotgun (WGS) entry which is preliminary data.</text>
</comment>
<dbReference type="Proteomes" id="UP001500212">
    <property type="component" value="Unassembled WGS sequence"/>
</dbReference>
<evidence type="ECO:0000313" key="3">
    <source>
        <dbReference type="Proteomes" id="UP001500212"/>
    </source>
</evidence>
<sequence>MAASTARRLEGIRSPSVWSNGAREWRGSHTLAKWKGPVEPAAQGPAEAGPAIAAAVDTIAAPPTTQ</sequence>
<feature type="region of interest" description="Disordered" evidence="1">
    <location>
        <begin position="1"/>
        <end position="25"/>
    </location>
</feature>
<evidence type="ECO:0000313" key="2">
    <source>
        <dbReference type="EMBL" id="GAA4600793.1"/>
    </source>
</evidence>
<reference evidence="3" key="1">
    <citation type="journal article" date="2019" name="Int. J. Syst. Evol. Microbiol.">
        <title>The Global Catalogue of Microorganisms (GCM) 10K type strain sequencing project: providing services to taxonomists for standard genome sequencing and annotation.</title>
        <authorList>
            <consortium name="The Broad Institute Genomics Platform"/>
            <consortium name="The Broad Institute Genome Sequencing Center for Infectious Disease"/>
            <person name="Wu L."/>
            <person name="Ma J."/>
        </authorList>
    </citation>
    <scope>NUCLEOTIDE SEQUENCE [LARGE SCALE GENOMIC DNA]</scope>
    <source>
        <strain evidence="3">JCM 17938</strain>
    </source>
</reference>
<keyword evidence="3" id="KW-1185">Reference proteome</keyword>
<proteinExistence type="predicted"/>